<dbReference type="InterPro" id="IPR013320">
    <property type="entry name" value="ConA-like_dom_sf"/>
</dbReference>
<protein>
    <submittedName>
        <fullName evidence="3">Uncharacterized protein</fullName>
    </submittedName>
</protein>
<evidence type="ECO:0000256" key="2">
    <source>
        <dbReference type="SAM" id="Phobius"/>
    </source>
</evidence>
<feature type="compositionally biased region" description="Low complexity" evidence="1">
    <location>
        <begin position="91"/>
        <end position="110"/>
    </location>
</feature>
<keyword evidence="2" id="KW-1133">Transmembrane helix</keyword>
<feature type="transmembrane region" description="Helical" evidence="2">
    <location>
        <begin position="6"/>
        <end position="24"/>
    </location>
</feature>
<dbReference type="Pfam" id="PF13385">
    <property type="entry name" value="Laminin_G_3"/>
    <property type="match status" value="1"/>
</dbReference>
<proteinExistence type="predicted"/>
<keyword evidence="2" id="KW-0812">Transmembrane</keyword>
<name>A0A6C0DI98_9ZZZZ</name>
<sequence>MGVLGIIVTVIIIVLIIMFIYYVFRDPYTLQNLQNGQNMSTINASSLATNGSNIPSSNFAYSIWFYVNDFNYRYGSPKVIFGRMGSPSSATSTGVSGSTGSPGSPGSSGSIDDINGMDPCPAVVLGAVENNLNVYLGCFPGVNQTPTNGGNTIVHKCSVANVPIQKWVNLVVSVYGRSMDLYIDGKLVRTCLLPGVANVNNNANVYVTPSGGFNGWTSKFQFYPTALNPQEVYNIYVRGYGGNMFTNFLNAYQLQISLIENGTTQSSVTI</sequence>
<dbReference type="SUPFAM" id="SSF49899">
    <property type="entry name" value="Concanavalin A-like lectins/glucanases"/>
    <property type="match status" value="1"/>
</dbReference>
<dbReference type="Gene3D" id="2.60.120.200">
    <property type="match status" value="1"/>
</dbReference>
<keyword evidence="2" id="KW-0472">Membrane</keyword>
<dbReference type="AlphaFoldDB" id="A0A6C0DI98"/>
<dbReference type="EMBL" id="MN739614">
    <property type="protein sequence ID" value="QHT15974.1"/>
    <property type="molecule type" value="Genomic_DNA"/>
</dbReference>
<feature type="region of interest" description="Disordered" evidence="1">
    <location>
        <begin position="91"/>
        <end position="111"/>
    </location>
</feature>
<accession>A0A6C0DI98</accession>
<evidence type="ECO:0000256" key="1">
    <source>
        <dbReference type="SAM" id="MobiDB-lite"/>
    </source>
</evidence>
<organism evidence="3">
    <name type="scientific">viral metagenome</name>
    <dbReference type="NCBI Taxonomy" id="1070528"/>
    <lineage>
        <taxon>unclassified sequences</taxon>
        <taxon>metagenomes</taxon>
        <taxon>organismal metagenomes</taxon>
    </lineage>
</organism>
<evidence type="ECO:0000313" key="3">
    <source>
        <dbReference type="EMBL" id="QHT15974.1"/>
    </source>
</evidence>
<reference evidence="3" key="1">
    <citation type="journal article" date="2020" name="Nature">
        <title>Giant virus diversity and host interactions through global metagenomics.</title>
        <authorList>
            <person name="Schulz F."/>
            <person name="Roux S."/>
            <person name="Paez-Espino D."/>
            <person name="Jungbluth S."/>
            <person name="Walsh D.A."/>
            <person name="Denef V.J."/>
            <person name="McMahon K.D."/>
            <person name="Konstantinidis K.T."/>
            <person name="Eloe-Fadrosh E.A."/>
            <person name="Kyrpides N.C."/>
            <person name="Woyke T."/>
        </authorList>
    </citation>
    <scope>NUCLEOTIDE SEQUENCE</scope>
    <source>
        <strain evidence="3">GVMAG-M-3300023174-182</strain>
    </source>
</reference>